<name>A0A9P5YPJ7_9AGAR</name>
<keyword evidence="2" id="KW-1185">Reference proteome</keyword>
<comment type="caution">
    <text evidence="1">The sequence shown here is derived from an EMBL/GenBank/DDBJ whole genome shotgun (WGS) entry which is preliminary data.</text>
</comment>
<dbReference type="EMBL" id="MU155651">
    <property type="protein sequence ID" value="KAF9471616.1"/>
    <property type="molecule type" value="Genomic_DNA"/>
</dbReference>
<organism evidence="1 2">
    <name type="scientific">Pholiota conissans</name>
    <dbReference type="NCBI Taxonomy" id="109636"/>
    <lineage>
        <taxon>Eukaryota</taxon>
        <taxon>Fungi</taxon>
        <taxon>Dikarya</taxon>
        <taxon>Basidiomycota</taxon>
        <taxon>Agaricomycotina</taxon>
        <taxon>Agaricomycetes</taxon>
        <taxon>Agaricomycetidae</taxon>
        <taxon>Agaricales</taxon>
        <taxon>Agaricineae</taxon>
        <taxon>Strophariaceae</taxon>
        <taxon>Pholiota</taxon>
    </lineage>
</organism>
<evidence type="ECO:0000313" key="2">
    <source>
        <dbReference type="Proteomes" id="UP000807469"/>
    </source>
</evidence>
<protein>
    <submittedName>
        <fullName evidence="1">Uncharacterized protein</fullName>
    </submittedName>
</protein>
<gene>
    <name evidence="1" type="ORF">BDN70DRAFT_555649</name>
</gene>
<reference evidence="1" key="1">
    <citation type="submission" date="2020-11" db="EMBL/GenBank/DDBJ databases">
        <authorList>
            <consortium name="DOE Joint Genome Institute"/>
            <person name="Ahrendt S."/>
            <person name="Riley R."/>
            <person name="Andreopoulos W."/>
            <person name="Labutti K."/>
            <person name="Pangilinan J."/>
            <person name="Ruiz-Duenas F.J."/>
            <person name="Barrasa J.M."/>
            <person name="Sanchez-Garcia M."/>
            <person name="Camarero S."/>
            <person name="Miyauchi S."/>
            <person name="Serrano A."/>
            <person name="Linde D."/>
            <person name="Babiker R."/>
            <person name="Drula E."/>
            <person name="Ayuso-Fernandez I."/>
            <person name="Pacheco R."/>
            <person name="Padilla G."/>
            <person name="Ferreira P."/>
            <person name="Barriuso J."/>
            <person name="Kellner H."/>
            <person name="Castanera R."/>
            <person name="Alfaro M."/>
            <person name="Ramirez L."/>
            <person name="Pisabarro A.G."/>
            <person name="Kuo A."/>
            <person name="Tritt A."/>
            <person name="Lipzen A."/>
            <person name="He G."/>
            <person name="Yan M."/>
            <person name="Ng V."/>
            <person name="Cullen D."/>
            <person name="Martin F."/>
            <person name="Rosso M.-N."/>
            <person name="Henrissat B."/>
            <person name="Hibbett D."/>
            <person name="Martinez A.T."/>
            <person name="Grigoriev I.V."/>
        </authorList>
    </citation>
    <scope>NUCLEOTIDE SEQUENCE</scope>
    <source>
        <strain evidence="1">CIRM-BRFM 674</strain>
    </source>
</reference>
<accession>A0A9P5YPJ7</accession>
<dbReference type="Proteomes" id="UP000807469">
    <property type="component" value="Unassembled WGS sequence"/>
</dbReference>
<sequence length="211" mass="23435">MNPLIASLGSESFRSHYVAFLRRVSTPSHPRSPSTTHATLPFRLSSPLVLLLPAHPISAHDGTKSTPIVCCNGPGELAPRSRAPFPSPSKATQRHPLHPPIAMLYHFSATPASPTRTTLRSRFSYLQNNHVWRRVAFRFALQLTTELGRTRATKTNNIDMPQCSSYAVRLILVLHARPQHACNAVHAIIYTLQCLTPAPFPLCKCDYPQMV</sequence>
<proteinExistence type="predicted"/>
<evidence type="ECO:0000313" key="1">
    <source>
        <dbReference type="EMBL" id="KAF9471616.1"/>
    </source>
</evidence>
<dbReference type="AlphaFoldDB" id="A0A9P5YPJ7"/>